<reference evidence="2 3" key="1">
    <citation type="submission" date="2023-09" db="EMBL/GenBank/DDBJ databases">
        <title>Streptomyces sp. nov.: A antagonism against Alternaria gaisen Producing Streptochlin, Isolated from Tamarix root soil.</title>
        <authorList>
            <person name="Chen Y."/>
        </authorList>
    </citation>
    <scope>NUCLEOTIDE SEQUENCE [LARGE SCALE GENOMIC DNA]</scope>
    <source>
        <strain evidence="2 3">TRM76323</strain>
    </source>
</reference>
<comment type="caution">
    <text evidence="2">The sequence shown here is derived from an EMBL/GenBank/DDBJ whole genome shotgun (WGS) entry which is preliminary data.</text>
</comment>
<feature type="transmembrane region" description="Helical" evidence="1">
    <location>
        <begin position="41"/>
        <end position="65"/>
    </location>
</feature>
<dbReference type="EMBL" id="JAWCTQ010000016">
    <property type="protein sequence ID" value="MDT9683470.1"/>
    <property type="molecule type" value="Genomic_DNA"/>
</dbReference>
<keyword evidence="1" id="KW-0812">Transmembrane</keyword>
<accession>A0ABU3QL13</accession>
<proteinExistence type="predicted"/>
<dbReference type="Proteomes" id="UP001250181">
    <property type="component" value="Unassembled WGS sequence"/>
</dbReference>
<keyword evidence="1" id="KW-0472">Membrane</keyword>
<evidence type="ECO:0000313" key="3">
    <source>
        <dbReference type="Proteomes" id="UP001250181"/>
    </source>
</evidence>
<keyword evidence="1" id="KW-1133">Transmembrane helix</keyword>
<evidence type="ECO:0000256" key="1">
    <source>
        <dbReference type="SAM" id="Phobius"/>
    </source>
</evidence>
<evidence type="ECO:0000313" key="2">
    <source>
        <dbReference type="EMBL" id="MDT9683470.1"/>
    </source>
</evidence>
<dbReference type="RefSeq" id="WP_315878544.1">
    <property type="nucleotide sequence ID" value="NZ_JAWCTQ010000016.1"/>
</dbReference>
<name>A0ABU3QL13_9ACTN</name>
<gene>
    <name evidence="2" type="ORF">RND61_15585</name>
</gene>
<protein>
    <submittedName>
        <fullName evidence="2">Uncharacterized protein</fullName>
    </submittedName>
</protein>
<sequence>MSKIEQMNEHAKYAYWYMSRGHKKELGVNIKLYQNIIRYSLWILHFLVFMILIISIVGWVIIPWITDLMEEIPLSYERHLRNKGIIYDKHQAINKINKDKRYSTESRKYEWVITVDNVIPIHLSTAGTFDLITVYNHNKWIKYTQLGLSDQEIKRVSDSIGLDVGNGYNLDVSLTKYELDSKEQYVKFSYSYVDPEYWRTEYGKKLLQMRKYFSPIEYEKYVNRDVDSWNKLGVGFGVLGFYKSDLTVTVYA</sequence>
<organism evidence="2 3">
    <name type="scientific">Streptomyces tamarix</name>
    <dbReference type="NCBI Taxonomy" id="3078565"/>
    <lineage>
        <taxon>Bacteria</taxon>
        <taxon>Bacillati</taxon>
        <taxon>Actinomycetota</taxon>
        <taxon>Actinomycetes</taxon>
        <taxon>Kitasatosporales</taxon>
        <taxon>Streptomycetaceae</taxon>
        <taxon>Streptomyces</taxon>
    </lineage>
</organism>
<keyword evidence="3" id="KW-1185">Reference proteome</keyword>